<protein>
    <submittedName>
        <fullName evidence="4">Ankyrin repeat-containing domain</fullName>
    </submittedName>
</protein>
<evidence type="ECO:0000256" key="3">
    <source>
        <dbReference type="PROSITE-ProRule" id="PRU00023"/>
    </source>
</evidence>
<proteinExistence type="predicted"/>
<dbReference type="InterPro" id="IPR050745">
    <property type="entry name" value="Multifunctional_regulatory"/>
</dbReference>
<dbReference type="SMART" id="SM00248">
    <property type="entry name" value="ANK"/>
    <property type="match status" value="3"/>
</dbReference>
<evidence type="ECO:0000256" key="1">
    <source>
        <dbReference type="ARBA" id="ARBA00022737"/>
    </source>
</evidence>
<dbReference type="InterPro" id="IPR002110">
    <property type="entry name" value="Ankyrin_rpt"/>
</dbReference>
<accession>A0ABR2JHA4</accession>
<reference evidence="4 5" key="1">
    <citation type="journal article" date="2024" name="IMA Fungus">
        <title>Apiospora arundinis, a panoply of carbohydrate-active enzymes and secondary metabolites.</title>
        <authorList>
            <person name="Sorensen T."/>
            <person name="Petersen C."/>
            <person name="Muurmann A.T."/>
            <person name="Christiansen J.V."/>
            <person name="Brundto M.L."/>
            <person name="Overgaard C.K."/>
            <person name="Boysen A.T."/>
            <person name="Wollenberg R.D."/>
            <person name="Larsen T.O."/>
            <person name="Sorensen J.L."/>
            <person name="Nielsen K.L."/>
            <person name="Sondergaard T.E."/>
        </authorList>
    </citation>
    <scope>NUCLEOTIDE SEQUENCE [LARGE SCALE GENOMIC DNA]</scope>
    <source>
        <strain evidence="4 5">AAU 773</strain>
    </source>
</reference>
<name>A0ABR2JHA4_9PEZI</name>
<comment type="caution">
    <text evidence="4">The sequence shown here is derived from an EMBL/GenBank/DDBJ whole genome shotgun (WGS) entry which is preliminary data.</text>
</comment>
<dbReference type="InterPro" id="IPR036770">
    <property type="entry name" value="Ankyrin_rpt-contain_sf"/>
</dbReference>
<dbReference type="PROSITE" id="PS50297">
    <property type="entry name" value="ANK_REP_REGION"/>
    <property type="match status" value="1"/>
</dbReference>
<dbReference type="EMBL" id="JAPCWZ010000002">
    <property type="protein sequence ID" value="KAK8876878.1"/>
    <property type="molecule type" value="Genomic_DNA"/>
</dbReference>
<keyword evidence="1" id="KW-0677">Repeat</keyword>
<feature type="repeat" description="ANK" evidence="3">
    <location>
        <begin position="246"/>
        <end position="278"/>
    </location>
</feature>
<dbReference type="PANTHER" id="PTHR24189">
    <property type="entry name" value="MYOTROPHIN"/>
    <property type="match status" value="1"/>
</dbReference>
<gene>
    <name evidence="4" type="ORF">PGQ11_001824</name>
</gene>
<dbReference type="Pfam" id="PF00023">
    <property type="entry name" value="Ank"/>
    <property type="match status" value="1"/>
</dbReference>
<evidence type="ECO:0000313" key="5">
    <source>
        <dbReference type="Proteomes" id="UP001390339"/>
    </source>
</evidence>
<dbReference type="Proteomes" id="UP001390339">
    <property type="component" value="Unassembled WGS sequence"/>
</dbReference>
<keyword evidence="5" id="KW-1185">Reference proteome</keyword>
<evidence type="ECO:0000256" key="2">
    <source>
        <dbReference type="ARBA" id="ARBA00023043"/>
    </source>
</evidence>
<organism evidence="4 5">
    <name type="scientific">Apiospora arundinis</name>
    <dbReference type="NCBI Taxonomy" id="335852"/>
    <lineage>
        <taxon>Eukaryota</taxon>
        <taxon>Fungi</taxon>
        <taxon>Dikarya</taxon>
        <taxon>Ascomycota</taxon>
        <taxon>Pezizomycotina</taxon>
        <taxon>Sordariomycetes</taxon>
        <taxon>Xylariomycetidae</taxon>
        <taxon>Amphisphaeriales</taxon>
        <taxon>Apiosporaceae</taxon>
        <taxon>Apiospora</taxon>
    </lineage>
</organism>
<dbReference type="PANTHER" id="PTHR24189:SF50">
    <property type="entry name" value="ANKYRIN REPEAT AND SOCS BOX PROTEIN 2"/>
    <property type="match status" value="1"/>
</dbReference>
<dbReference type="PROSITE" id="PS50088">
    <property type="entry name" value="ANK_REPEAT"/>
    <property type="match status" value="1"/>
</dbReference>
<keyword evidence="2 3" id="KW-0040">ANK repeat</keyword>
<sequence length="714" mass="79121">MASHFEALPNEILDSILEYLINHRLGGLRICAHLDCLSLARLSQCSQFLNRRLEPVLYGTHDARHAALRNGCVTGNLHAIRKAAACGANPGVLRRYITSTGAPVHRVVHADYEAIHREYSSLQMVLKARQLDAFNLLLELGAGFKLGDYSDDKILNSQLKTFAEKLAEVRNVEFLKAFVAARADTPYWPDNRKETYSQAEAVLSRLPFPDVVRWASPALLETLLDNGAQLNQAVQTSFRVEPGKRRPMTPLSAACLRGDAEVFRLLVARGAHVNIDDTLRSKYANDYTHIPILVAVHYLVDTGDTSMLDACVAAGADVNLPCHRRPAPPPKITYFMTEPPPVHTCTTPLLLYLRLVKSWDMASSDDSGPRHPTLAEGVAHFIHDLGANAPSPVAPPIERGYNNSTQDLHDRNFEGIPSPVELLVMKWGIESLANPEFFSLIKFLVQHGGTGPDLARLLVRTDGDNEIPSDNDKSKSVLDIVGLWEQFLALLQPQIEGLDQSAKDDLLHRVIVDKGTLRHRVAHPSVWVKVRAIGRASIRALLRAGANINHAAGKPTDGYPARSTPLHEVVSCFVHTDCLIEDHLHNHPADHGDCPYTRDVVESFGDFLAFLVSEGADPLARDPRDYRSEKTAVDTLLLPMRQGRIKHRGGAVEQGLLSFVARLQGTDPVAEYTGDDRKPYDKDSDLWMVYCRWSYIRGDCAVSHPALEHDNTGR</sequence>
<dbReference type="Gene3D" id="1.25.40.20">
    <property type="entry name" value="Ankyrin repeat-containing domain"/>
    <property type="match status" value="1"/>
</dbReference>
<dbReference type="SUPFAM" id="SSF48403">
    <property type="entry name" value="Ankyrin repeat"/>
    <property type="match status" value="1"/>
</dbReference>
<evidence type="ECO:0000313" key="4">
    <source>
        <dbReference type="EMBL" id="KAK8876878.1"/>
    </source>
</evidence>